<name>A0A386HLL4_9BACT</name>
<reference evidence="1 2" key="1">
    <citation type="submission" date="2018-09" db="EMBL/GenBank/DDBJ databases">
        <title>Arachidicoccus sp. nov., a bacterium isolated from soil.</title>
        <authorList>
            <person name="Weon H.-Y."/>
            <person name="Kwon S.-W."/>
            <person name="Lee S.A."/>
        </authorList>
    </citation>
    <scope>NUCLEOTIDE SEQUENCE [LARGE SCALE GENOMIC DNA]</scope>
    <source>
        <strain evidence="1 2">KIS59-12</strain>
    </source>
</reference>
<gene>
    <name evidence="1" type="ORF">D6B99_03010</name>
</gene>
<dbReference type="Pfam" id="PF02566">
    <property type="entry name" value="OsmC"/>
    <property type="match status" value="1"/>
</dbReference>
<sequence length="134" mass="14820">MTSEIIYKGELRADCKHLQSGSLIETDAPTDNKGKGERFSPTDLVATALGSCIITTMAIKTDIWGIDLAGTKLEITKIMNAEPRRIAEVKVDIYFPKTLQVDDKQKAILEHIANACPVAKSLHPDLVQTINFFY</sequence>
<evidence type="ECO:0000313" key="1">
    <source>
        <dbReference type="EMBL" id="AYD46675.1"/>
    </source>
</evidence>
<dbReference type="RefSeq" id="WP_119984947.1">
    <property type="nucleotide sequence ID" value="NZ_CP032489.1"/>
</dbReference>
<keyword evidence="2" id="KW-1185">Reference proteome</keyword>
<dbReference type="OrthoDB" id="290036at2"/>
<dbReference type="PANTHER" id="PTHR39624">
    <property type="entry name" value="PROTEIN INVOLVED IN RIMO-MEDIATED BETA-METHYLTHIOLATION OF RIBOSOMAL PROTEIN S12 YCAO"/>
    <property type="match status" value="1"/>
</dbReference>
<dbReference type="EMBL" id="CP032489">
    <property type="protein sequence ID" value="AYD46675.1"/>
    <property type="molecule type" value="Genomic_DNA"/>
</dbReference>
<dbReference type="InterPro" id="IPR003718">
    <property type="entry name" value="OsmC/Ohr_fam"/>
</dbReference>
<dbReference type="SUPFAM" id="SSF82784">
    <property type="entry name" value="OsmC-like"/>
    <property type="match status" value="1"/>
</dbReference>
<proteinExistence type="predicted"/>
<organism evidence="1 2">
    <name type="scientific">Arachidicoccus soli</name>
    <dbReference type="NCBI Taxonomy" id="2341117"/>
    <lineage>
        <taxon>Bacteria</taxon>
        <taxon>Pseudomonadati</taxon>
        <taxon>Bacteroidota</taxon>
        <taxon>Chitinophagia</taxon>
        <taxon>Chitinophagales</taxon>
        <taxon>Chitinophagaceae</taxon>
        <taxon>Arachidicoccus</taxon>
    </lineage>
</organism>
<accession>A0A386HLL4</accession>
<dbReference type="InterPro" id="IPR036102">
    <property type="entry name" value="OsmC/Ohrsf"/>
</dbReference>
<evidence type="ECO:0000313" key="2">
    <source>
        <dbReference type="Proteomes" id="UP000266118"/>
    </source>
</evidence>
<dbReference type="InterPro" id="IPR015946">
    <property type="entry name" value="KH_dom-like_a/b"/>
</dbReference>
<dbReference type="AlphaFoldDB" id="A0A386HLL4"/>
<dbReference type="Gene3D" id="3.30.300.20">
    <property type="match status" value="1"/>
</dbReference>
<dbReference type="Proteomes" id="UP000266118">
    <property type="component" value="Chromosome"/>
</dbReference>
<dbReference type="PANTHER" id="PTHR39624:SF2">
    <property type="entry name" value="OSMC-LIKE PROTEIN"/>
    <property type="match status" value="1"/>
</dbReference>
<protein>
    <submittedName>
        <fullName evidence="1">OsmC family peroxiredoxin</fullName>
    </submittedName>
</protein>
<dbReference type="KEGG" id="ark:D6B99_03010"/>